<sequence>MEAVTFGEGRLALKFGSRKINLHQHGAEILPNAQHAACGSADLCLLTDTPPHQVLQELLQHRIEVISGVVPRTGTQGAIESVDVRDPDENLLEISRYAEI</sequence>
<dbReference type="AlphaFoldDB" id="A0A9X4E528"/>
<reference evidence="2" key="2">
    <citation type="submission" date="2024-02" db="EMBL/GenBank/DDBJ databases">
        <title>Neisseria leonii sp. nov.</title>
        <authorList>
            <person name="Boutroux M."/>
            <person name="Favre-Rochex S."/>
            <person name="Gorgette O."/>
            <person name="Touak G."/>
            <person name="Muhle E."/>
            <person name="Chesneau O."/>
            <person name="Clermont D."/>
            <person name="Rahi P."/>
        </authorList>
    </citation>
    <scope>NUCLEOTIDE SEQUENCE</scope>
    <source>
        <strain evidence="2">51.81</strain>
    </source>
</reference>
<dbReference type="EMBL" id="JAPQFL010000004">
    <property type="protein sequence ID" value="MDD9328096.1"/>
    <property type="molecule type" value="Genomic_DNA"/>
</dbReference>
<proteinExistence type="predicted"/>
<dbReference type="SUPFAM" id="SSF54593">
    <property type="entry name" value="Glyoxalase/Bleomycin resistance protein/Dihydroxybiphenyl dioxygenase"/>
    <property type="match status" value="1"/>
</dbReference>
<evidence type="ECO:0000313" key="3">
    <source>
        <dbReference type="Proteomes" id="UP001149607"/>
    </source>
</evidence>
<protein>
    <submittedName>
        <fullName evidence="1">VOC family protein</fullName>
    </submittedName>
</protein>
<dbReference type="EMBL" id="CP146598">
    <property type="protein sequence ID" value="WWY04111.1"/>
    <property type="molecule type" value="Genomic_DNA"/>
</dbReference>
<organism evidence="1">
    <name type="scientific">Neisseria leonii</name>
    <dbReference type="NCBI Taxonomy" id="2995413"/>
    <lineage>
        <taxon>Bacteria</taxon>
        <taxon>Pseudomonadati</taxon>
        <taxon>Pseudomonadota</taxon>
        <taxon>Betaproteobacteria</taxon>
        <taxon>Neisseriales</taxon>
        <taxon>Neisseriaceae</taxon>
        <taxon>Neisseria</taxon>
    </lineage>
</organism>
<dbReference type="Proteomes" id="UP001149607">
    <property type="component" value="Chromosome"/>
</dbReference>
<keyword evidence="3" id="KW-1185">Reference proteome</keyword>
<evidence type="ECO:0000313" key="1">
    <source>
        <dbReference type="EMBL" id="MDD9328096.1"/>
    </source>
</evidence>
<dbReference type="Gene3D" id="3.10.180.10">
    <property type="entry name" value="2,3-Dihydroxybiphenyl 1,2-Dioxygenase, domain 1"/>
    <property type="match status" value="1"/>
</dbReference>
<reference evidence="1" key="1">
    <citation type="submission" date="2022-10" db="EMBL/GenBank/DDBJ databases">
        <authorList>
            <person name="Boutroux M."/>
        </authorList>
    </citation>
    <scope>NUCLEOTIDE SEQUENCE</scope>
    <source>
        <strain evidence="1">51.81</strain>
    </source>
</reference>
<dbReference type="InterPro" id="IPR029068">
    <property type="entry name" value="Glyas_Bleomycin-R_OHBP_Dase"/>
</dbReference>
<accession>A0A9X4E528</accession>
<dbReference type="RefSeq" id="WP_274585210.1">
    <property type="nucleotide sequence ID" value="NZ_CP145811.1"/>
</dbReference>
<gene>
    <name evidence="1" type="ORF">ORY91_001514</name>
    <name evidence="2" type="ORF">V9W64_05230</name>
</gene>
<evidence type="ECO:0000313" key="2">
    <source>
        <dbReference type="EMBL" id="WWY04111.1"/>
    </source>
</evidence>
<name>A0A9X4E528_9NEIS</name>